<dbReference type="AlphaFoldDB" id="A0A9D1T3P5"/>
<keyword evidence="1" id="KW-0808">Transferase</keyword>
<feature type="domain" description="DhaL" evidence="3">
    <location>
        <begin position="4"/>
        <end position="200"/>
    </location>
</feature>
<dbReference type="InterPro" id="IPR036117">
    <property type="entry name" value="DhaL_dom_sf"/>
</dbReference>
<dbReference type="SMART" id="SM01120">
    <property type="entry name" value="Dak2"/>
    <property type="match status" value="1"/>
</dbReference>
<comment type="caution">
    <text evidence="4">The sequence shown here is derived from an EMBL/GenBank/DDBJ whole genome shotgun (WGS) entry which is preliminary data.</text>
</comment>
<dbReference type="GO" id="GO:0004371">
    <property type="term" value="F:glycerone kinase activity"/>
    <property type="evidence" value="ECO:0007669"/>
    <property type="project" value="InterPro"/>
</dbReference>
<dbReference type="EMBL" id="DVOR01000169">
    <property type="protein sequence ID" value="HIV09508.1"/>
    <property type="molecule type" value="Genomic_DNA"/>
</dbReference>
<dbReference type="Pfam" id="PF02734">
    <property type="entry name" value="Dak2"/>
    <property type="match status" value="1"/>
</dbReference>
<dbReference type="InterPro" id="IPR004007">
    <property type="entry name" value="DhaL_dom"/>
</dbReference>
<dbReference type="PROSITE" id="PS51480">
    <property type="entry name" value="DHAL"/>
    <property type="match status" value="1"/>
</dbReference>
<dbReference type="Gene3D" id="1.25.40.340">
    <property type="match status" value="1"/>
</dbReference>
<dbReference type="PANTHER" id="PTHR28629">
    <property type="entry name" value="TRIOKINASE/FMN CYCLASE"/>
    <property type="match status" value="1"/>
</dbReference>
<gene>
    <name evidence="4" type="ORF">IAC79_05290</name>
</gene>
<evidence type="ECO:0000256" key="1">
    <source>
        <dbReference type="ARBA" id="ARBA00022679"/>
    </source>
</evidence>
<sequence length="200" mass="20558">MTLEQFKAVWQKAQAAIEANEKHFSELDAATGGDGDHGTAIVAAIHAINHAEGDDFPTLLADMAEKLEEEASGSTSSLYGAWFEGMADAAPKGATALDADQLADLFQGGFEEICAVTRARQGDKTMMDALQPATEALVAAKGEGEAAMFAAAAKAARAGSDATAQLQAKFGRAKNLGERSIGAIDAGSASMATVFEAFVG</sequence>
<evidence type="ECO:0000313" key="4">
    <source>
        <dbReference type="EMBL" id="HIV09508.1"/>
    </source>
</evidence>
<keyword evidence="2 4" id="KW-0418">Kinase</keyword>
<proteinExistence type="predicted"/>
<reference evidence="4" key="2">
    <citation type="journal article" date="2021" name="PeerJ">
        <title>Extensive microbial diversity within the chicken gut microbiome revealed by metagenomics and culture.</title>
        <authorList>
            <person name="Gilroy R."/>
            <person name="Ravi A."/>
            <person name="Getino M."/>
            <person name="Pursley I."/>
            <person name="Horton D.L."/>
            <person name="Alikhan N.F."/>
            <person name="Baker D."/>
            <person name="Gharbi K."/>
            <person name="Hall N."/>
            <person name="Watson M."/>
            <person name="Adriaenssens E.M."/>
            <person name="Foster-Nyarko E."/>
            <person name="Jarju S."/>
            <person name="Secka A."/>
            <person name="Antonio M."/>
            <person name="Oren A."/>
            <person name="Chaudhuri R.R."/>
            <person name="La Ragione R."/>
            <person name="Hildebrand F."/>
            <person name="Pallen M.J."/>
        </authorList>
    </citation>
    <scope>NUCLEOTIDE SEQUENCE</scope>
    <source>
        <strain evidence="4">35461</strain>
    </source>
</reference>
<evidence type="ECO:0000313" key="5">
    <source>
        <dbReference type="Proteomes" id="UP000886845"/>
    </source>
</evidence>
<accession>A0A9D1T3P5</accession>
<reference evidence="4" key="1">
    <citation type="submission" date="2020-10" db="EMBL/GenBank/DDBJ databases">
        <authorList>
            <person name="Gilroy R."/>
        </authorList>
    </citation>
    <scope>NUCLEOTIDE SEQUENCE</scope>
    <source>
        <strain evidence="4">35461</strain>
    </source>
</reference>
<dbReference type="GO" id="GO:0019563">
    <property type="term" value="P:glycerol catabolic process"/>
    <property type="evidence" value="ECO:0007669"/>
    <property type="project" value="TreeGrafter"/>
</dbReference>
<dbReference type="InterPro" id="IPR050861">
    <property type="entry name" value="Dihydroxyacetone_Kinase"/>
</dbReference>
<dbReference type="Proteomes" id="UP000886845">
    <property type="component" value="Unassembled WGS sequence"/>
</dbReference>
<dbReference type="GO" id="GO:0005829">
    <property type="term" value="C:cytosol"/>
    <property type="evidence" value="ECO:0007669"/>
    <property type="project" value="TreeGrafter"/>
</dbReference>
<protein>
    <submittedName>
        <fullName evidence="4">Dihydroxyacetone kinase subunit L</fullName>
    </submittedName>
</protein>
<dbReference type="PANTHER" id="PTHR28629:SF4">
    <property type="entry name" value="TRIOKINASE_FMN CYCLASE"/>
    <property type="match status" value="1"/>
</dbReference>
<dbReference type="SUPFAM" id="SSF101473">
    <property type="entry name" value="DhaL-like"/>
    <property type="match status" value="1"/>
</dbReference>
<organism evidence="4 5">
    <name type="scientific">Candidatus Spyradenecus faecavium</name>
    <dbReference type="NCBI Taxonomy" id="2840947"/>
    <lineage>
        <taxon>Bacteria</taxon>
        <taxon>Pseudomonadati</taxon>
        <taxon>Lentisphaerota</taxon>
        <taxon>Lentisphaeria</taxon>
        <taxon>Lentisphaerales</taxon>
        <taxon>Lentisphaeraceae</taxon>
        <taxon>Lentisphaeraceae incertae sedis</taxon>
        <taxon>Candidatus Spyradenecus</taxon>
    </lineage>
</organism>
<evidence type="ECO:0000259" key="3">
    <source>
        <dbReference type="PROSITE" id="PS51480"/>
    </source>
</evidence>
<evidence type="ECO:0000256" key="2">
    <source>
        <dbReference type="ARBA" id="ARBA00022777"/>
    </source>
</evidence>
<name>A0A9D1T3P5_9BACT</name>